<feature type="transmembrane region" description="Helical" evidence="2">
    <location>
        <begin position="632"/>
        <end position="652"/>
    </location>
</feature>
<dbReference type="Pfam" id="PF11028">
    <property type="entry name" value="TMEM260-like"/>
    <property type="match status" value="1"/>
</dbReference>
<feature type="transmembrane region" description="Helical" evidence="2">
    <location>
        <begin position="226"/>
        <end position="247"/>
    </location>
</feature>
<feature type="transmembrane region" description="Helical" evidence="2">
    <location>
        <begin position="296"/>
        <end position="315"/>
    </location>
</feature>
<protein>
    <recommendedName>
        <fullName evidence="5">DUF2723 domain-containing protein</fullName>
    </recommendedName>
</protein>
<evidence type="ECO:0000313" key="3">
    <source>
        <dbReference type="EMBL" id="OQP46042.1"/>
    </source>
</evidence>
<feature type="transmembrane region" description="Helical" evidence="2">
    <location>
        <begin position="117"/>
        <end position="134"/>
    </location>
</feature>
<dbReference type="InterPro" id="IPR052724">
    <property type="entry name" value="GT117_domain-containing"/>
</dbReference>
<evidence type="ECO:0000256" key="2">
    <source>
        <dbReference type="SAM" id="Phobius"/>
    </source>
</evidence>
<dbReference type="InterPro" id="IPR021280">
    <property type="entry name" value="TMEM260-like"/>
</dbReference>
<feature type="transmembrane region" description="Helical" evidence="2">
    <location>
        <begin position="579"/>
        <end position="595"/>
    </location>
</feature>
<feature type="transmembrane region" description="Helical" evidence="2">
    <location>
        <begin position="345"/>
        <end position="364"/>
    </location>
</feature>
<organism evidence="3 4">
    <name type="scientific">Niastella koreensis</name>
    <dbReference type="NCBI Taxonomy" id="354356"/>
    <lineage>
        <taxon>Bacteria</taxon>
        <taxon>Pseudomonadati</taxon>
        <taxon>Bacteroidota</taxon>
        <taxon>Chitinophagia</taxon>
        <taxon>Chitinophagales</taxon>
        <taxon>Chitinophagaceae</taxon>
        <taxon>Niastella</taxon>
    </lineage>
</organism>
<evidence type="ECO:0008006" key="5">
    <source>
        <dbReference type="Google" id="ProtNLM"/>
    </source>
</evidence>
<accession>A0ABX3NVK1</accession>
<feature type="compositionally biased region" description="Basic and acidic residues" evidence="1">
    <location>
        <begin position="448"/>
        <end position="459"/>
    </location>
</feature>
<dbReference type="EMBL" id="LWBO01000017">
    <property type="protein sequence ID" value="OQP46042.1"/>
    <property type="molecule type" value="Genomic_DNA"/>
</dbReference>
<feature type="transmembrane region" description="Helical" evidence="2">
    <location>
        <begin position="602"/>
        <end position="620"/>
    </location>
</feature>
<feature type="transmembrane region" description="Helical" evidence="2">
    <location>
        <begin position="267"/>
        <end position="284"/>
    </location>
</feature>
<dbReference type="RefSeq" id="WP_014219166.1">
    <property type="nucleotide sequence ID" value="NZ_LWBO01000017.1"/>
</dbReference>
<dbReference type="PANTHER" id="PTHR16214:SF3">
    <property type="entry name" value="TRANSMEMBRANE PROTEIN 260"/>
    <property type="match status" value="1"/>
</dbReference>
<feature type="transmembrane region" description="Helical" evidence="2">
    <location>
        <begin position="146"/>
        <end position="164"/>
    </location>
</feature>
<feature type="transmembrane region" description="Helical" evidence="2">
    <location>
        <begin position="184"/>
        <end position="214"/>
    </location>
</feature>
<keyword evidence="2" id="KW-0472">Membrane</keyword>
<keyword evidence="4" id="KW-1185">Reference proteome</keyword>
<feature type="transmembrane region" description="Helical" evidence="2">
    <location>
        <begin position="80"/>
        <end position="97"/>
    </location>
</feature>
<comment type="caution">
    <text evidence="3">The sequence shown here is derived from an EMBL/GenBank/DDBJ whole genome shotgun (WGS) entry which is preliminary data.</text>
</comment>
<sequence>MNFNRVNNIVGWVVCLIACSVYVLTMEPTGSFWDCGEFVSSAYKLQIPHPPGAPLFILLGRFFIILFGDNPTNAALGVNFMNAIASGFTILFLFWSITHFARKIVKKEGVELTKQQLITIMGAGAVGALAYTFSDSFWYSAVEGEVYALSSLFTAAVFWAILKWEHEVDTENKLDGHKFSRADRWLILIFYLMGLSIGVHLLNLLTIPAIVMVYYFKRYKVTTPGIIFALVIGCVITGLVQVAIIQWSIKGAGLFDQFFVNNMGTSFFVGFATYFVLLAGLLILGTRFTEAQIQKFTGFAVWLSAIILLFCFPFINGVLTFLLLLAGLGVIIGFCYYLKKDILSFLKIGVWSTIFLILGYSTYFTTLVRSSANPSVDMYNVDNPVSLVGYLSREQYGDWPILYGPDYVYRSPFVTTGDLYVKGEENGKDKYVAAGKTRKQDFSASPSEEEKQQIAEQHKWDPEKTEKIGPHIFPRMWDNGNERNQEYVYQTFSGMSGDGPPTFINNIHYFLDYQFRWMYWRYFMWNFAGKQNDLQGFGNRRDGNWNSGINFIDKGIFGHSTPAELPDTAGSTNKANNKLFFLPFILGVIGFIFQLNRNKRDWLISFLLFFFTGMAIVIYLNQSGQQPRERDYAYVGSFYAFAIWIGLGVIWVKEQLSRYLKGGATAEYAALGICLLAVPVLMASQEWDDHDRSKKTLARDIGKDYLESCAKDGILISFGDNDTYPLWYSQEVEKIRPDLRVINYSLLGTDWYINELRYKVNESAPTDVIFTPQQIEGDKRNVVFTPAYLSHGNGQLLAGYDQSKYYNLYDILKNVTASDDPKNTVQFNDEDMGNIIPASKLSVPVDVEWAKKNIPLNPGDSVVSELKLDIKRQYLQKNDLAVLAIIAGNKWKRPIYFTSTQELEDLGLEKYVRMEGLSYRLVPVEGTSVELDVSYKNLTEKFAYGNAAKPHVYFDEENRRHLNSIRQAHAFLGMALVDAGKMDSARKELRKYDNSVLESNIPYGMTSNRGNFHNRVTMTYLYAAYRSGDQELAQKVSKSVKTDLEQQMKYYRSLGDESMTNENLAINAANYMKDVNAPVMLSEKQMVFVQDIVSSYQMLMQMSDWEKQFGGKTGNGKGGVENAPAELNAADSQKAVDTTKP</sequence>
<feature type="region of interest" description="Disordered" evidence="1">
    <location>
        <begin position="437"/>
        <end position="459"/>
    </location>
</feature>
<feature type="region of interest" description="Disordered" evidence="1">
    <location>
        <begin position="1110"/>
        <end position="1141"/>
    </location>
</feature>
<feature type="transmembrane region" description="Helical" evidence="2">
    <location>
        <begin position="51"/>
        <end position="68"/>
    </location>
</feature>
<name>A0ABX3NVK1_9BACT</name>
<reference evidence="3 4" key="1">
    <citation type="submission" date="2016-04" db="EMBL/GenBank/DDBJ databases">
        <authorList>
            <person name="Chen L."/>
            <person name="Zhuang W."/>
            <person name="Wang G."/>
        </authorList>
    </citation>
    <scope>NUCLEOTIDE SEQUENCE [LARGE SCALE GENOMIC DNA]</scope>
    <source>
        <strain evidence="4">GR20</strain>
    </source>
</reference>
<gene>
    <name evidence="3" type="ORF">A4D02_32140</name>
</gene>
<evidence type="ECO:0000313" key="4">
    <source>
        <dbReference type="Proteomes" id="UP000192277"/>
    </source>
</evidence>
<keyword evidence="2" id="KW-0812">Transmembrane</keyword>
<evidence type="ECO:0000256" key="1">
    <source>
        <dbReference type="SAM" id="MobiDB-lite"/>
    </source>
</evidence>
<dbReference type="PANTHER" id="PTHR16214">
    <property type="entry name" value="TRANSMEMBRANE PROTEIN 260"/>
    <property type="match status" value="1"/>
</dbReference>
<feature type="transmembrane region" description="Helical" evidence="2">
    <location>
        <begin position="7"/>
        <end position="24"/>
    </location>
</feature>
<keyword evidence="2" id="KW-1133">Transmembrane helix</keyword>
<dbReference type="Proteomes" id="UP000192277">
    <property type="component" value="Unassembled WGS sequence"/>
</dbReference>
<proteinExistence type="predicted"/>